<keyword evidence="3" id="KW-1185">Reference proteome</keyword>
<dbReference type="AlphaFoldDB" id="A0A8K0RW65"/>
<evidence type="ECO:0000313" key="3">
    <source>
        <dbReference type="Proteomes" id="UP000813427"/>
    </source>
</evidence>
<dbReference type="Gene3D" id="3.40.395.10">
    <property type="entry name" value="Adenoviral Proteinase, Chain A"/>
    <property type="match status" value="1"/>
</dbReference>
<feature type="compositionally biased region" description="Low complexity" evidence="1">
    <location>
        <begin position="33"/>
        <end position="46"/>
    </location>
</feature>
<feature type="region of interest" description="Disordered" evidence="1">
    <location>
        <begin position="1"/>
        <end position="69"/>
    </location>
</feature>
<sequence>MARTPMLNAAKESRMSSSTSPPAPTTDRRRARSSLLSTSSESPIPSQMQMHDEEEHSETETPTYKSEQANKTAKRVIWLDRQWGNSSWIPADVRKAQPNKAPIAGETIRYLVKITKIAQRENVALASIWDNNSPHNFLRRAVNQGNNPPRLLSNMAAQVYKDWNKRTGELGASDNVSDLEPSDDPEDEPTKSKLEASDSESELDAGEKTKANAAPPISVKRPNPSTFTHQSPSPIKPNFFAKRSTAMPVSTRPSPAASTSTQLSEQGQLGQLSSKRKNDDETLVNAPPSKRPELSKRQGWEDQAHNKAAALLQQLTEDTRLTSDSLEILSKVLVAPHPLIQGGKVNLIDPLWFKFNSRNPPDRTTKFSNCNMVCFPIHHPSPKHWTLAVIYTTADSMILRHHDSMPDLGGERYNLVCNRFKDWKEHHGFKHALTFKRIETCTQQRDTMNCGIHVLSCLRNELAGKQCTESVSPAQEREFLIQCMKDVDHDTTALSDTDHDIIREFNKLLVAHKKRVDTEEQNKIWAEIGEITMEALTAQSKDAEAQRLLISADLSQAEKAVEKLVIQHDTLVGAFKSVTRALDSEGITPNTAHPNNLSKHADMSQKELIAIRSKVVEEFLASGFCEASDIAKNDLHNQVHGLSERIREAHEEVWRKKTELNRAESLVKRITCKREAKEAVMRMMQQGQEGLFSN</sequence>
<feature type="region of interest" description="Disordered" evidence="1">
    <location>
        <begin position="168"/>
        <end position="299"/>
    </location>
</feature>
<evidence type="ECO:0008006" key="4">
    <source>
        <dbReference type="Google" id="ProtNLM"/>
    </source>
</evidence>
<comment type="caution">
    <text evidence="2">The sequence shown here is derived from an EMBL/GenBank/DDBJ whole genome shotgun (WGS) entry which is preliminary data.</text>
</comment>
<dbReference type="Proteomes" id="UP000813427">
    <property type="component" value="Unassembled WGS sequence"/>
</dbReference>
<feature type="compositionally biased region" description="Polar residues" evidence="1">
    <location>
        <begin position="60"/>
        <end position="69"/>
    </location>
</feature>
<protein>
    <recommendedName>
        <fullName evidence="4">Ubiquitin-like protease family profile domain-containing protein</fullName>
    </recommendedName>
</protein>
<feature type="compositionally biased region" description="Basic and acidic residues" evidence="1">
    <location>
        <begin position="290"/>
        <end position="299"/>
    </location>
</feature>
<accession>A0A8K0RW65</accession>
<dbReference type="OrthoDB" id="5085208at2759"/>
<gene>
    <name evidence="2" type="ORF">BKA59DRAFT_509181</name>
</gene>
<feature type="compositionally biased region" description="Polar residues" evidence="1">
    <location>
        <begin position="223"/>
        <end position="233"/>
    </location>
</feature>
<organism evidence="2 3">
    <name type="scientific">Fusarium tricinctum</name>
    <dbReference type="NCBI Taxonomy" id="61284"/>
    <lineage>
        <taxon>Eukaryota</taxon>
        <taxon>Fungi</taxon>
        <taxon>Dikarya</taxon>
        <taxon>Ascomycota</taxon>
        <taxon>Pezizomycotina</taxon>
        <taxon>Sordariomycetes</taxon>
        <taxon>Hypocreomycetidae</taxon>
        <taxon>Hypocreales</taxon>
        <taxon>Nectriaceae</taxon>
        <taxon>Fusarium</taxon>
        <taxon>Fusarium tricinctum species complex</taxon>
    </lineage>
</organism>
<proteinExistence type="predicted"/>
<evidence type="ECO:0000256" key="1">
    <source>
        <dbReference type="SAM" id="MobiDB-lite"/>
    </source>
</evidence>
<name>A0A8K0RW65_9HYPO</name>
<dbReference type="EMBL" id="JAGPXF010000003">
    <property type="protein sequence ID" value="KAH7251077.1"/>
    <property type="molecule type" value="Genomic_DNA"/>
</dbReference>
<feature type="compositionally biased region" description="Low complexity" evidence="1">
    <location>
        <begin position="250"/>
        <end position="273"/>
    </location>
</feature>
<reference evidence="2" key="1">
    <citation type="journal article" date="2021" name="Nat. Commun.">
        <title>Genetic determinants of endophytism in the Arabidopsis root mycobiome.</title>
        <authorList>
            <person name="Mesny F."/>
            <person name="Miyauchi S."/>
            <person name="Thiergart T."/>
            <person name="Pickel B."/>
            <person name="Atanasova L."/>
            <person name="Karlsson M."/>
            <person name="Huettel B."/>
            <person name="Barry K.W."/>
            <person name="Haridas S."/>
            <person name="Chen C."/>
            <person name="Bauer D."/>
            <person name="Andreopoulos W."/>
            <person name="Pangilinan J."/>
            <person name="LaButti K."/>
            <person name="Riley R."/>
            <person name="Lipzen A."/>
            <person name="Clum A."/>
            <person name="Drula E."/>
            <person name="Henrissat B."/>
            <person name="Kohler A."/>
            <person name="Grigoriev I.V."/>
            <person name="Martin F.M."/>
            <person name="Hacquard S."/>
        </authorList>
    </citation>
    <scope>NUCLEOTIDE SEQUENCE</scope>
    <source>
        <strain evidence="2">MPI-SDFR-AT-0068</strain>
    </source>
</reference>
<dbReference type="InterPro" id="IPR038765">
    <property type="entry name" value="Papain-like_cys_pep_sf"/>
</dbReference>
<evidence type="ECO:0000313" key="2">
    <source>
        <dbReference type="EMBL" id="KAH7251077.1"/>
    </source>
</evidence>
<dbReference type="SUPFAM" id="SSF54001">
    <property type="entry name" value="Cysteine proteinases"/>
    <property type="match status" value="1"/>
</dbReference>